<dbReference type="InterPro" id="IPR008995">
    <property type="entry name" value="Mo/tungstate-bd_C_term_dom"/>
</dbReference>
<dbReference type="Proteomes" id="UP000028073">
    <property type="component" value="Unassembled WGS sequence"/>
</dbReference>
<dbReference type="InterPro" id="IPR050093">
    <property type="entry name" value="ABC_SmlMolc_Importer"/>
</dbReference>
<dbReference type="GO" id="GO:0005524">
    <property type="term" value="F:ATP binding"/>
    <property type="evidence" value="ECO:0007669"/>
    <property type="project" value="UniProtKB-KW"/>
</dbReference>
<dbReference type="AlphaFoldDB" id="A0A081NDR2"/>
<dbReference type="PANTHER" id="PTHR42781">
    <property type="entry name" value="SPERMIDINE/PUTRESCINE IMPORT ATP-BINDING PROTEIN POTA"/>
    <property type="match status" value="1"/>
</dbReference>
<dbReference type="CDD" id="cd03259">
    <property type="entry name" value="ABC_Carb_Solutes_like"/>
    <property type="match status" value="1"/>
</dbReference>
<evidence type="ECO:0000256" key="3">
    <source>
        <dbReference type="ARBA" id="ARBA00022496"/>
    </source>
</evidence>
<evidence type="ECO:0000256" key="5">
    <source>
        <dbReference type="ARBA" id="ARBA00022840"/>
    </source>
</evidence>
<dbReference type="InterPro" id="IPR027417">
    <property type="entry name" value="P-loop_NTPase"/>
</dbReference>
<evidence type="ECO:0000313" key="10">
    <source>
        <dbReference type="EMBL" id="KEQ16585.1"/>
    </source>
</evidence>
<gene>
    <name evidence="10" type="ORF">GZ78_22400</name>
</gene>
<evidence type="ECO:0000256" key="4">
    <source>
        <dbReference type="ARBA" id="ARBA00022741"/>
    </source>
</evidence>
<evidence type="ECO:0000259" key="9">
    <source>
        <dbReference type="PROSITE" id="PS50893"/>
    </source>
</evidence>
<protein>
    <recommendedName>
        <fullName evidence="9">ABC transporter domain-containing protein</fullName>
    </recommendedName>
</protein>
<dbReference type="EMBL" id="JOKH01000005">
    <property type="protein sequence ID" value="KEQ16585.1"/>
    <property type="molecule type" value="Genomic_DNA"/>
</dbReference>
<evidence type="ECO:0000256" key="8">
    <source>
        <dbReference type="ARBA" id="ARBA00023136"/>
    </source>
</evidence>
<dbReference type="SUPFAM" id="SSF52540">
    <property type="entry name" value="P-loop containing nucleoside triphosphate hydrolases"/>
    <property type="match status" value="1"/>
</dbReference>
<evidence type="ECO:0000256" key="6">
    <source>
        <dbReference type="ARBA" id="ARBA00023004"/>
    </source>
</evidence>
<dbReference type="STRING" id="1137799.GZ78_22400"/>
<dbReference type="PROSITE" id="PS50893">
    <property type="entry name" value="ABC_TRANSPORTER_2"/>
    <property type="match status" value="1"/>
</dbReference>
<sequence>MIALDIAGLSCRYEQTSVLSNLSLQVEEGEIVCLLGRSGCGKTTLLKAISGLLQPSAGSISLHGQKVSSAHGSFPPEQRGIGMIFQDYALFPHLTVFHNIAFGLKDLSRRDIRKRVDEMLELVNLSGLDKRYPHELSGGQQQRVAIARALANNPSLLLLDEPFSNIDSQVRQRLVREIRDILKQQKVAGLFVTHSRDEGFAFADSVAIMHEGNILQRGHSFDVYNRPANRFVAEFMGSGNLLPCEVINNRTVSTPVGIVESSSEISANPGQSAELFIRPQMLSIEKCQCKNPVDPAQIKSQQFMGTSLRTEVKLKESVLVVENSTPFPVSTPVDISVQPHELVLFDQQGHSL</sequence>
<evidence type="ECO:0000256" key="2">
    <source>
        <dbReference type="ARBA" id="ARBA00022475"/>
    </source>
</evidence>
<keyword evidence="2" id="KW-1003">Cell membrane</keyword>
<name>A0A081NDR2_9GAMM</name>
<dbReference type="Pfam" id="PF00005">
    <property type="entry name" value="ABC_tran"/>
    <property type="match status" value="1"/>
</dbReference>
<dbReference type="GO" id="GO:0016020">
    <property type="term" value="C:membrane"/>
    <property type="evidence" value="ECO:0007669"/>
    <property type="project" value="InterPro"/>
</dbReference>
<dbReference type="GO" id="GO:0015697">
    <property type="term" value="P:quaternary ammonium group transport"/>
    <property type="evidence" value="ECO:0007669"/>
    <property type="project" value="UniProtKB-ARBA"/>
</dbReference>
<dbReference type="Gene3D" id="2.40.50.100">
    <property type="match status" value="1"/>
</dbReference>
<dbReference type="SMART" id="SM00382">
    <property type="entry name" value="AAA"/>
    <property type="match status" value="1"/>
</dbReference>
<keyword evidence="4" id="KW-0547">Nucleotide-binding</keyword>
<keyword evidence="1" id="KW-0813">Transport</keyword>
<keyword evidence="8" id="KW-0472">Membrane</keyword>
<dbReference type="InterPro" id="IPR015853">
    <property type="entry name" value="ABC_transpr_FbpC"/>
</dbReference>
<keyword evidence="11" id="KW-1185">Reference proteome</keyword>
<keyword evidence="7" id="KW-0406">Ion transport</keyword>
<feature type="domain" description="ABC transporter" evidence="9">
    <location>
        <begin position="4"/>
        <end position="236"/>
    </location>
</feature>
<organism evidence="10 11">
    <name type="scientific">Endozoicomonas numazuensis</name>
    <dbReference type="NCBI Taxonomy" id="1137799"/>
    <lineage>
        <taxon>Bacteria</taxon>
        <taxon>Pseudomonadati</taxon>
        <taxon>Pseudomonadota</taxon>
        <taxon>Gammaproteobacteria</taxon>
        <taxon>Oceanospirillales</taxon>
        <taxon>Endozoicomonadaceae</taxon>
        <taxon>Endozoicomonas</taxon>
    </lineage>
</organism>
<keyword evidence="3" id="KW-0410">Iron transport</keyword>
<evidence type="ECO:0000256" key="7">
    <source>
        <dbReference type="ARBA" id="ARBA00023065"/>
    </source>
</evidence>
<dbReference type="eggNOG" id="COG3842">
    <property type="taxonomic scope" value="Bacteria"/>
</dbReference>
<evidence type="ECO:0000313" key="11">
    <source>
        <dbReference type="Proteomes" id="UP000028073"/>
    </source>
</evidence>
<reference evidence="10 11" key="1">
    <citation type="submission" date="2014-06" db="EMBL/GenBank/DDBJ databases">
        <title>Whole Genome Sequences of Three Symbiotic Endozoicomonas Bacteria.</title>
        <authorList>
            <person name="Neave M.J."/>
            <person name="Apprill A."/>
            <person name="Voolstra C.R."/>
        </authorList>
    </citation>
    <scope>NUCLEOTIDE SEQUENCE [LARGE SCALE GENOMIC DNA]</scope>
    <source>
        <strain evidence="10 11">DSM 25634</strain>
    </source>
</reference>
<dbReference type="InterPro" id="IPR003439">
    <property type="entry name" value="ABC_transporter-like_ATP-bd"/>
</dbReference>
<dbReference type="InterPro" id="IPR017871">
    <property type="entry name" value="ABC_transporter-like_CS"/>
</dbReference>
<dbReference type="FunFam" id="3.40.50.300:FF:000425">
    <property type="entry name" value="Probable ABC transporter, ATP-binding subunit"/>
    <property type="match status" value="1"/>
</dbReference>
<proteinExistence type="predicted"/>
<dbReference type="SUPFAM" id="SSF50331">
    <property type="entry name" value="MOP-like"/>
    <property type="match status" value="1"/>
</dbReference>
<keyword evidence="6" id="KW-0408">Iron</keyword>
<comment type="caution">
    <text evidence="10">The sequence shown here is derived from an EMBL/GenBank/DDBJ whole genome shotgun (WGS) entry which is preliminary data.</text>
</comment>
<dbReference type="PANTHER" id="PTHR42781:SF4">
    <property type="entry name" value="SPERMIDINE_PUTRESCINE IMPORT ATP-BINDING PROTEIN POTA"/>
    <property type="match status" value="1"/>
</dbReference>
<dbReference type="InterPro" id="IPR003593">
    <property type="entry name" value="AAA+_ATPase"/>
</dbReference>
<keyword evidence="5" id="KW-0067">ATP-binding</keyword>
<dbReference type="PROSITE" id="PS00211">
    <property type="entry name" value="ABC_TRANSPORTER_1"/>
    <property type="match status" value="1"/>
</dbReference>
<evidence type="ECO:0000256" key="1">
    <source>
        <dbReference type="ARBA" id="ARBA00022448"/>
    </source>
</evidence>
<dbReference type="Gene3D" id="3.40.50.300">
    <property type="entry name" value="P-loop containing nucleotide triphosphate hydrolases"/>
    <property type="match status" value="1"/>
</dbReference>
<dbReference type="GO" id="GO:0016887">
    <property type="term" value="F:ATP hydrolysis activity"/>
    <property type="evidence" value="ECO:0007669"/>
    <property type="project" value="InterPro"/>
</dbReference>
<dbReference type="OrthoDB" id="9802264at2"/>
<dbReference type="GO" id="GO:0015408">
    <property type="term" value="F:ABC-type ferric iron transporter activity"/>
    <property type="evidence" value="ECO:0007669"/>
    <property type="project" value="InterPro"/>
</dbReference>
<dbReference type="RefSeq" id="WP_034840245.1">
    <property type="nucleotide sequence ID" value="NZ_JOKH01000005.1"/>
</dbReference>
<accession>A0A081NDR2</accession>